<dbReference type="OrthoDB" id="218750at2"/>
<keyword evidence="2" id="KW-1185">Reference proteome</keyword>
<dbReference type="STRING" id="1210090.GCA_001613185_05285"/>
<protein>
    <submittedName>
        <fullName evidence="1">Uncharacterized protein</fullName>
    </submittedName>
</protein>
<reference evidence="1 2" key="1">
    <citation type="submission" date="2018-06" db="EMBL/GenBank/DDBJ databases">
        <title>Genomic Encyclopedia of Type Strains, Phase IV (KMG-IV): sequencing the most valuable type-strain genomes for metagenomic binning, comparative biology and taxonomic classification.</title>
        <authorList>
            <person name="Goeker M."/>
        </authorList>
    </citation>
    <scope>NUCLEOTIDE SEQUENCE [LARGE SCALE GENOMIC DNA]</scope>
    <source>
        <strain evidence="1 2">DSM 44599</strain>
    </source>
</reference>
<dbReference type="AlphaFoldDB" id="A0A366DFL2"/>
<comment type="caution">
    <text evidence="1">The sequence shown here is derived from an EMBL/GenBank/DDBJ whole genome shotgun (WGS) entry which is preliminary data.</text>
</comment>
<evidence type="ECO:0000313" key="1">
    <source>
        <dbReference type="EMBL" id="RBO88821.1"/>
    </source>
</evidence>
<evidence type="ECO:0000313" key="2">
    <source>
        <dbReference type="Proteomes" id="UP000252586"/>
    </source>
</evidence>
<organism evidence="1 2">
    <name type="scientific">Nocardia puris</name>
    <dbReference type="NCBI Taxonomy" id="208602"/>
    <lineage>
        <taxon>Bacteria</taxon>
        <taxon>Bacillati</taxon>
        <taxon>Actinomycetota</taxon>
        <taxon>Actinomycetes</taxon>
        <taxon>Mycobacteriales</taxon>
        <taxon>Nocardiaceae</taxon>
        <taxon>Nocardia</taxon>
    </lineage>
</organism>
<name>A0A366DFL2_9NOCA</name>
<dbReference type="EMBL" id="QNRE01000008">
    <property type="protein sequence ID" value="RBO88821.1"/>
    <property type="molecule type" value="Genomic_DNA"/>
</dbReference>
<dbReference type="Proteomes" id="UP000252586">
    <property type="component" value="Unassembled WGS sequence"/>
</dbReference>
<accession>A0A366DFL2</accession>
<proteinExistence type="predicted"/>
<dbReference type="RefSeq" id="WP_067512293.1">
    <property type="nucleotide sequence ID" value="NZ_QNRE01000008.1"/>
</dbReference>
<gene>
    <name evidence="1" type="ORF">DFR74_10846</name>
</gene>
<sequence>MSAPAVLSGSTLYLDWVRGAEPGAVARAERVVAEIADGLRRGWEKPARYVGDIAASARGLPAGHLPWFWDTVAHRLAANADGSRLGGRFRKAAGAAYSRARQAEREHDLPIDADFRVRNALLMARHGAIPVKELAPQQKWLAQLFPPGDAHTEFVRLLEAWSAGGGPLGADWHRRVRASAKAAGLPVDEDARVLASVLGVGRGGEVPDGLLDGAAAVFASAKPAPATGLLSLFPETNTDGGALLRMLDAAGTVDAMADAESTPDLDPAEWLGRFYHLYCYRKVPYGGIIEQPMPAELFDAVRRWAPRLRANGAPVRLRESRFTHSHVDTDLADALLAEGIPLDTGRSKLSYRGGNSRRDLHALAAHPEYGPQLERLIHAHRGTHGSAIGKLPDNPGIEASVHARVLAVLERVRGGGLLTAEHAIEELDGLLDAPTVRALDGIDGALAGLDGTGPLLRTVRAGIPAEFHWPALEEALTEVGEVVGATATWPALTVFGVDRAVTVGAEKVLARTEFRLPPEAAWHLVLGVGGDFLVAYATAGWRHSAPYAFWASAPGEVFEPDEDNGLICRGSGGGALGYQFATGDGRHDGDHVLRPGDQHGVGRYDMQLSDGVRLWSAQYSVGGRNEWSEVDPVTGERTDTFSLPKFFAPDDVPEGRQLAWTQLSYAPLPDGVDSPLGSANGLTGFRVTRDRASEREYVLEGMDGRTATFAGGAHRDLPWGVVRMPGGDTGVVVTHDVVDVFAPMRAHVDDSPLWEVRSFPDPRAYREPDPLGRAMMPPPAFWHFLRPRDPAGSRALRRFDSTAASALISDGVVPAEVTDPVLADAIRAFGARAAAVLRHREQLSVRVATMRSEARSDRG</sequence>